<protein>
    <submittedName>
        <fullName evidence="1">Uncharacterized protein</fullName>
    </submittedName>
</protein>
<gene>
    <name evidence="1" type="ORF">ANCDUO_18114</name>
</gene>
<dbReference type="EMBL" id="KN745432">
    <property type="protein sequence ID" value="KIH51793.1"/>
    <property type="molecule type" value="Genomic_DNA"/>
</dbReference>
<reference evidence="1 2" key="1">
    <citation type="submission" date="2013-12" db="EMBL/GenBank/DDBJ databases">
        <title>Draft genome of the parsitic nematode Ancylostoma duodenale.</title>
        <authorList>
            <person name="Mitreva M."/>
        </authorList>
    </citation>
    <scope>NUCLEOTIDE SEQUENCE [LARGE SCALE GENOMIC DNA]</scope>
    <source>
        <strain evidence="1 2">Zhejiang</strain>
    </source>
</reference>
<evidence type="ECO:0000313" key="2">
    <source>
        <dbReference type="Proteomes" id="UP000054047"/>
    </source>
</evidence>
<keyword evidence="2" id="KW-1185">Reference proteome</keyword>
<accession>A0A0C2C678</accession>
<organism evidence="1 2">
    <name type="scientific">Ancylostoma duodenale</name>
    <dbReference type="NCBI Taxonomy" id="51022"/>
    <lineage>
        <taxon>Eukaryota</taxon>
        <taxon>Metazoa</taxon>
        <taxon>Ecdysozoa</taxon>
        <taxon>Nematoda</taxon>
        <taxon>Chromadorea</taxon>
        <taxon>Rhabditida</taxon>
        <taxon>Rhabditina</taxon>
        <taxon>Rhabditomorpha</taxon>
        <taxon>Strongyloidea</taxon>
        <taxon>Ancylostomatidae</taxon>
        <taxon>Ancylostomatinae</taxon>
        <taxon>Ancylostoma</taxon>
    </lineage>
</organism>
<sequence length="129" mass="14758">MAALEEVRALTDEFHDYGCEKRKGQIARNVEKHDRPRATSDDVPEGLRTLMDGSNYLQYSRSGLYIYYSKETIKVADGSVEQRNHYSKHNCSRLLLTIDSLHMGCISYLLKSLEKMANCILFTGFATRT</sequence>
<evidence type="ECO:0000313" key="1">
    <source>
        <dbReference type="EMBL" id="KIH51793.1"/>
    </source>
</evidence>
<dbReference type="OrthoDB" id="5848938at2759"/>
<name>A0A0C2C678_9BILA</name>
<dbReference type="Proteomes" id="UP000054047">
    <property type="component" value="Unassembled WGS sequence"/>
</dbReference>
<dbReference type="AlphaFoldDB" id="A0A0C2C678"/>
<proteinExistence type="predicted"/>